<dbReference type="NCBIfam" id="TIGR00536">
    <property type="entry name" value="hemK_fam"/>
    <property type="match status" value="1"/>
</dbReference>
<accession>A0ABS9MLW5</accession>
<dbReference type="InterPro" id="IPR007848">
    <property type="entry name" value="Small_mtfrase_dom"/>
</dbReference>
<dbReference type="SUPFAM" id="SSF53335">
    <property type="entry name" value="S-adenosyl-L-methionine-dependent methyltransferases"/>
    <property type="match status" value="1"/>
</dbReference>
<evidence type="ECO:0000256" key="1">
    <source>
        <dbReference type="ARBA" id="ARBA00012771"/>
    </source>
</evidence>
<dbReference type="Gene3D" id="1.10.8.10">
    <property type="entry name" value="DNA helicase RuvA subunit, C-terminal domain"/>
    <property type="match status" value="1"/>
</dbReference>
<reference evidence="8 9" key="1">
    <citation type="submission" date="2022-01" db="EMBL/GenBank/DDBJ databases">
        <title>Collection of gut derived symbiotic bacterial strains cultured from healthy donors.</title>
        <authorList>
            <person name="Lin H."/>
            <person name="Kohout C."/>
            <person name="Waligurski E."/>
            <person name="Pamer E.G."/>
        </authorList>
    </citation>
    <scope>NUCLEOTIDE SEQUENCE [LARGE SCALE GENOMIC DNA]</scope>
    <source>
        <strain evidence="8 9">DFI.7.58</strain>
    </source>
</reference>
<keyword evidence="3 8" id="KW-0808">Transferase</keyword>
<dbReference type="GO" id="GO:0032259">
    <property type="term" value="P:methylation"/>
    <property type="evidence" value="ECO:0007669"/>
    <property type="project" value="UniProtKB-KW"/>
</dbReference>
<comment type="catalytic activity">
    <reaction evidence="5">
        <text>L-glutaminyl-[peptide chain release factor] + S-adenosyl-L-methionine = N(5)-methyl-L-glutaminyl-[peptide chain release factor] + S-adenosyl-L-homocysteine + H(+)</text>
        <dbReference type="Rhea" id="RHEA:42896"/>
        <dbReference type="Rhea" id="RHEA-COMP:10271"/>
        <dbReference type="Rhea" id="RHEA-COMP:10272"/>
        <dbReference type="ChEBI" id="CHEBI:15378"/>
        <dbReference type="ChEBI" id="CHEBI:30011"/>
        <dbReference type="ChEBI" id="CHEBI:57856"/>
        <dbReference type="ChEBI" id="CHEBI:59789"/>
        <dbReference type="ChEBI" id="CHEBI:61891"/>
        <dbReference type="EC" id="2.1.1.297"/>
    </reaction>
</comment>
<feature type="domain" description="Release factor glutamine methyltransferase N-terminal" evidence="7">
    <location>
        <begin position="7"/>
        <end position="75"/>
    </location>
</feature>
<evidence type="ECO:0000259" key="6">
    <source>
        <dbReference type="Pfam" id="PF05175"/>
    </source>
</evidence>
<dbReference type="InterPro" id="IPR040758">
    <property type="entry name" value="PrmC_N"/>
</dbReference>
<evidence type="ECO:0000256" key="2">
    <source>
        <dbReference type="ARBA" id="ARBA00022603"/>
    </source>
</evidence>
<dbReference type="InterPro" id="IPR019874">
    <property type="entry name" value="RF_methyltr_PrmC"/>
</dbReference>
<dbReference type="Proteomes" id="UP001298681">
    <property type="component" value="Unassembled WGS sequence"/>
</dbReference>
<evidence type="ECO:0000259" key="7">
    <source>
        <dbReference type="Pfam" id="PF17827"/>
    </source>
</evidence>
<dbReference type="PANTHER" id="PTHR18895">
    <property type="entry name" value="HEMK METHYLTRANSFERASE"/>
    <property type="match status" value="1"/>
</dbReference>
<dbReference type="InterPro" id="IPR029063">
    <property type="entry name" value="SAM-dependent_MTases_sf"/>
</dbReference>
<sequence length="289" mass="31454">MTLRQTYQKGKMLLEKAGIETPAFDAVCLFEKVFGMDRQKLMIHGMEPAEEAHAAAYWELCEMRAQGRPLQYILGEWPFMDFTLCVGEGVLVPREETELLVYTAAERLRVGSGAKGPWKGIDLCGGSGAVAIGLASLLPGLEISCAELYADAFRFLEANVRRLASKAVHPARLDVLSPESAAPFSGLDLVVSNPPYVEAGVIAGLQKEVQQEPRTALDGGEDGLVFYRAIAQLWVPRLKPGGVAAVEIGEEQAQAVTELFRDAGVREIEVRKDFNGLDRVVVGCFYPGP</sequence>
<dbReference type="InterPro" id="IPR050320">
    <property type="entry name" value="N5-glutamine_MTase"/>
</dbReference>
<dbReference type="Pfam" id="PF17827">
    <property type="entry name" value="PrmC_N"/>
    <property type="match status" value="1"/>
</dbReference>
<dbReference type="EC" id="2.1.1.297" evidence="1"/>
<proteinExistence type="predicted"/>
<evidence type="ECO:0000256" key="3">
    <source>
        <dbReference type="ARBA" id="ARBA00022679"/>
    </source>
</evidence>
<dbReference type="NCBIfam" id="TIGR03534">
    <property type="entry name" value="RF_mod_PrmC"/>
    <property type="match status" value="1"/>
</dbReference>
<evidence type="ECO:0000256" key="4">
    <source>
        <dbReference type="ARBA" id="ARBA00022691"/>
    </source>
</evidence>
<evidence type="ECO:0000256" key="5">
    <source>
        <dbReference type="ARBA" id="ARBA00048391"/>
    </source>
</evidence>
<dbReference type="GO" id="GO:0102559">
    <property type="term" value="F:peptide chain release factor N(5)-glutamine methyltransferase activity"/>
    <property type="evidence" value="ECO:0007669"/>
    <property type="project" value="UniProtKB-EC"/>
</dbReference>
<evidence type="ECO:0000313" key="8">
    <source>
        <dbReference type="EMBL" id="MCG4611832.1"/>
    </source>
</evidence>
<protein>
    <recommendedName>
        <fullName evidence="1">peptide chain release factor N(5)-glutamine methyltransferase</fullName>
        <ecNumber evidence="1">2.1.1.297</ecNumber>
    </recommendedName>
</protein>
<dbReference type="EMBL" id="JAKNHQ010000024">
    <property type="protein sequence ID" value="MCG4611832.1"/>
    <property type="molecule type" value="Genomic_DNA"/>
</dbReference>
<comment type="caution">
    <text evidence="8">The sequence shown here is derived from an EMBL/GenBank/DDBJ whole genome shotgun (WGS) entry which is preliminary data.</text>
</comment>
<feature type="domain" description="Methyltransferase small" evidence="6">
    <location>
        <begin position="119"/>
        <end position="201"/>
    </location>
</feature>
<keyword evidence="2 8" id="KW-0489">Methyltransferase</keyword>
<evidence type="ECO:0000313" key="9">
    <source>
        <dbReference type="Proteomes" id="UP001298681"/>
    </source>
</evidence>
<dbReference type="InterPro" id="IPR004556">
    <property type="entry name" value="HemK-like"/>
</dbReference>
<dbReference type="PROSITE" id="PS00092">
    <property type="entry name" value="N6_MTASE"/>
    <property type="match status" value="1"/>
</dbReference>
<dbReference type="PANTHER" id="PTHR18895:SF74">
    <property type="entry name" value="MTRF1L RELEASE FACTOR GLUTAMINE METHYLTRANSFERASE"/>
    <property type="match status" value="1"/>
</dbReference>
<organism evidence="8 9">
    <name type="scientific">Anaeromassilibacillus senegalensis</name>
    <dbReference type="NCBI Taxonomy" id="1673717"/>
    <lineage>
        <taxon>Bacteria</taxon>
        <taxon>Bacillati</taxon>
        <taxon>Bacillota</taxon>
        <taxon>Clostridia</taxon>
        <taxon>Eubacteriales</taxon>
        <taxon>Acutalibacteraceae</taxon>
        <taxon>Anaeromassilibacillus</taxon>
    </lineage>
</organism>
<dbReference type="RefSeq" id="WP_237967156.1">
    <property type="nucleotide sequence ID" value="NZ_JAKNHQ010000024.1"/>
</dbReference>
<keyword evidence="9" id="KW-1185">Reference proteome</keyword>
<gene>
    <name evidence="8" type="primary">prmC</name>
    <name evidence="8" type="ORF">L0P57_12925</name>
</gene>
<dbReference type="Pfam" id="PF05175">
    <property type="entry name" value="MTS"/>
    <property type="match status" value="1"/>
</dbReference>
<name>A0ABS9MLW5_9FIRM</name>
<dbReference type="InterPro" id="IPR002052">
    <property type="entry name" value="DNA_methylase_N6_adenine_CS"/>
</dbReference>
<dbReference type="Gene3D" id="3.40.50.150">
    <property type="entry name" value="Vaccinia Virus protein VP39"/>
    <property type="match status" value="1"/>
</dbReference>
<keyword evidence="4" id="KW-0949">S-adenosyl-L-methionine</keyword>